<feature type="transmembrane region" description="Helical" evidence="1">
    <location>
        <begin position="12"/>
        <end position="32"/>
    </location>
</feature>
<keyword evidence="3" id="KW-1185">Reference proteome</keyword>
<accession>A0A1X9N7C4</accession>
<protein>
    <submittedName>
        <fullName evidence="2">Uncharacterized protein</fullName>
    </submittedName>
</protein>
<keyword evidence="1" id="KW-0472">Membrane</keyword>
<reference evidence="2 3" key="1">
    <citation type="submission" date="2016-11" db="EMBL/GenBank/DDBJ databases">
        <title>Trade-off between light-utilization and light-protection in marine flavobacteria.</title>
        <authorList>
            <person name="Kumagai Y."/>
        </authorList>
    </citation>
    <scope>NUCLEOTIDE SEQUENCE [LARGE SCALE GENOMIC DNA]</scope>
    <source>
        <strain evidence="2 3">NBRC 107125</strain>
    </source>
</reference>
<evidence type="ECO:0000313" key="3">
    <source>
        <dbReference type="Proteomes" id="UP000193450"/>
    </source>
</evidence>
<dbReference type="EMBL" id="CP019343">
    <property type="protein sequence ID" value="ARN73101.1"/>
    <property type="molecule type" value="Genomic_DNA"/>
</dbReference>
<sequence length="67" mass="7625">MIFRPMVEYIPPYKASITFTIFTAIAGLYIGFSTKVQRIRDLKGSELSVFRGVKMQGGRLRDVRTVP</sequence>
<evidence type="ECO:0000256" key="1">
    <source>
        <dbReference type="SAM" id="Phobius"/>
    </source>
</evidence>
<organism evidence="2 3">
    <name type="scientific">Oceanicoccus sagamiensis</name>
    <dbReference type="NCBI Taxonomy" id="716816"/>
    <lineage>
        <taxon>Bacteria</taxon>
        <taxon>Pseudomonadati</taxon>
        <taxon>Pseudomonadota</taxon>
        <taxon>Gammaproteobacteria</taxon>
        <taxon>Cellvibrionales</taxon>
        <taxon>Spongiibacteraceae</taxon>
        <taxon>Oceanicoccus</taxon>
    </lineage>
</organism>
<name>A0A1X9N7C4_9GAMM</name>
<keyword evidence="1" id="KW-1133">Transmembrane helix</keyword>
<dbReference type="KEGG" id="osg:BST96_02655"/>
<gene>
    <name evidence="2" type="ORF">BST96_02655</name>
</gene>
<evidence type="ECO:0000313" key="2">
    <source>
        <dbReference type="EMBL" id="ARN73101.1"/>
    </source>
</evidence>
<dbReference type="AlphaFoldDB" id="A0A1X9N7C4"/>
<keyword evidence="1" id="KW-0812">Transmembrane</keyword>
<dbReference type="Proteomes" id="UP000193450">
    <property type="component" value="Chromosome"/>
</dbReference>
<proteinExistence type="predicted"/>